<dbReference type="PANTHER" id="PTHR48104:SF30">
    <property type="entry name" value="METACASPASE-1"/>
    <property type="match status" value="1"/>
</dbReference>
<organism evidence="3 4">
    <name type="scientific">Fusarium oxysporum NRRL 32931</name>
    <dbReference type="NCBI Taxonomy" id="660029"/>
    <lineage>
        <taxon>Eukaryota</taxon>
        <taxon>Fungi</taxon>
        <taxon>Dikarya</taxon>
        <taxon>Ascomycota</taxon>
        <taxon>Pezizomycotina</taxon>
        <taxon>Sordariomycetes</taxon>
        <taxon>Hypocreomycetidae</taxon>
        <taxon>Hypocreales</taxon>
        <taxon>Nectriaceae</taxon>
        <taxon>Fusarium</taxon>
        <taxon>Fusarium oxysporum species complex</taxon>
    </lineage>
</organism>
<evidence type="ECO:0000259" key="2">
    <source>
        <dbReference type="Pfam" id="PF00656"/>
    </source>
</evidence>
<comment type="similarity">
    <text evidence="1">Belongs to the peptidase C14B family.</text>
</comment>
<dbReference type="PANTHER" id="PTHR48104">
    <property type="entry name" value="METACASPASE-4"/>
    <property type="match status" value="1"/>
</dbReference>
<accession>W9J362</accession>
<reference evidence="3 4" key="1">
    <citation type="submission" date="2011-06" db="EMBL/GenBank/DDBJ databases">
        <title>The Genome Sequence of Fusarium oxysporum FOSC 3-a.</title>
        <authorList>
            <consortium name="The Broad Institute Genome Sequencing Platform"/>
            <person name="Ma L.-J."/>
            <person name="Gale L.R."/>
            <person name="Schwartz D.C."/>
            <person name="Zhou S."/>
            <person name="Corby-Kistler H."/>
            <person name="Young S.K."/>
            <person name="Zeng Q."/>
            <person name="Gargeya S."/>
            <person name="Fitzgerald M."/>
            <person name="Haas B."/>
            <person name="Abouelleil A."/>
            <person name="Alvarado L."/>
            <person name="Arachchi H.M."/>
            <person name="Berlin A."/>
            <person name="Brown A."/>
            <person name="Chapman S.B."/>
            <person name="Chen Z."/>
            <person name="Dunbar C."/>
            <person name="Freedman E."/>
            <person name="Gearin G."/>
            <person name="Gellesch M."/>
            <person name="Goldberg J."/>
            <person name="Griggs A."/>
            <person name="Gujja S."/>
            <person name="Heiman D."/>
            <person name="Howarth C."/>
            <person name="Larson L."/>
            <person name="Lui A."/>
            <person name="MacDonald P.J.P."/>
            <person name="Mehta T."/>
            <person name="Montmayeur A."/>
            <person name="Murphy C."/>
            <person name="Neiman D."/>
            <person name="Pearson M."/>
            <person name="Priest M."/>
            <person name="Roberts A."/>
            <person name="Saif S."/>
            <person name="Shea T."/>
            <person name="Shenoy N."/>
            <person name="Sisk P."/>
            <person name="Stolte C."/>
            <person name="Sykes S."/>
            <person name="Wortman J."/>
            <person name="Nusbaum C."/>
            <person name="Birren B."/>
        </authorList>
    </citation>
    <scope>NUCLEOTIDE SEQUENCE [LARGE SCALE GENOMIC DNA]</scope>
    <source>
        <strain evidence="4">FOSC 3-a</strain>
    </source>
</reference>
<evidence type="ECO:0000313" key="3">
    <source>
        <dbReference type="EMBL" id="EWZ00026.1"/>
    </source>
</evidence>
<evidence type="ECO:0000313" key="4">
    <source>
        <dbReference type="Proteomes" id="UP000030753"/>
    </source>
</evidence>
<gene>
    <name evidence="3" type="ORF">FOYG_03938</name>
</gene>
<dbReference type="HOGENOM" id="CLU_1111447_0_0_1"/>
<dbReference type="GO" id="GO:0005737">
    <property type="term" value="C:cytoplasm"/>
    <property type="evidence" value="ECO:0007669"/>
    <property type="project" value="TreeGrafter"/>
</dbReference>
<dbReference type="Gene3D" id="3.40.50.12660">
    <property type="match status" value="1"/>
</dbReference>
<dbReference type="InterPro" id="IPR050452">
    <property type="entry name" value="Metacaspase"/>
</dbReference>
<dbReference type="EMBL" id="JH717840">
    <property type="protein sequence ID" value="EWZ00026.1"/>
    <property type="molecule type" value="Genomic_DNA"/>
</dbReference>
<sequence length="250" mass="28129">MRSCNFTGMKTTSHGQATRNIDFANHEVLLAQQLEGHFPRPVSCKRGKSVYLSGVRFDGIGARTDGKQCNVENMGWRKEGLPYYEAISQPSKKAVIINVSYFTSRSEVYSPDSSGLTVFLHQIYGFDKDHIVFLSDRFQRPTSQPTMKNILKALRWLVADCGPLDQLLLFYSGHGEPRKDIVPVVFKDHGYIAETDLQELTANRLVEGVSFTYVLDWLATSNSAKNWFDEASLTGALGLNQIKRKGKEAR</sequence>
<dbReference type="Proteomes" id="UP000030753">
    <property type="component" value="Unassembled WGS sequence"/>
</dbReference>
<feature type="domain" description="Peptidase C14 caspase" evidence="2">
    <location>
        <begin position="92"/>
        <end position="197"/>
    </location>
</feature>
<dbReference type="Pfam" id="PF00656">
    <property type="entry name" value="Peptidase_C14"/>
    <property type="match status" value="1"/>
</dbReference>
<dbReference type="AlphaFoldDB" id="W9J362"/>
<evidence type="ECO:0000256" key="1">
    <source>
        <dbReference type="ARBA" id="ARBA00009005"/>
    </source>
</evidence>
<dbReference type="InterPro" id="IPR011600">
    <property type="entry name" value="Pept_C14_caspase"/>
</dbReference>
<dbReference type="GO" id="GO:0004197">
    <property type="term" value="F:cysteine-type endopeptidase activity"/>
    <property type="evidence" value="ECO:0007669"/>
    <property type="project" value="InterPro"/>
</dbReference>
<name>W9J362_FUSOX</name>
<proteinExistence type="inferred from homology"/>
<protein>
    <recommendedName>
        <fullName evidence="2">Peptidase C14 caspase domain-containing protein</fullName>
    </recommendedName>
</protein>
<dbReference type="OrthoDB" id="5099668at2759"/>
<dbReference type="GO" id="GO:0006508">
    <property type="term" value="P:proteolysis"/>
    <property type="evidence" value="ECO:0007669"/>
    <property type="project" value="InterPro"/>
</dbReference>